<dbReference type="NCBIfam" id="NF005869">
    <property type="entry name" value="PRK07807.1"/>
    <property type="match status" value="1"/>
</dbReference>
<feature type="active site" description="Thioimidate intermediate" evidence="6">
    <location>
        <position position="312"/>
    </location>
</feature>
<comment type="similarity">
    <text evidence="6">Belongs to the IMPDH/GMPR family. GuaB1 subfamily.</text>
</comment>
<name>A0A4Q7M3K9_9MICO</name>
<evidence type="ECO:0000256" key="6">
    <source>
        <dbReference type="HAMAP-Rule" id="MF_02250"/>
    </source>
</evidence>
<feature type="binding site" evidence="6">
    <location>
        <begin position="255"/>
        <end position="257"/>
    </location>
    <ligand>
        <name>NADP(+)</name>
        <dbReference type="ChEBI" id="CHEBI:58349"/>
    </ligand>
</feature>
<comment type="function">
    <text evidence="6">Involved in the purine-salvage pathway. Catalyzes the NADPH-dependent conversion of GMP to IMP.</text>
</comment>
<dbReference type="GO" id="GO:0005829">
    <property type="term" value="C:cytosol"/>
    <property type="evidence" value="ECO:0007669"/>
    <property type="project" value="TreeGrafter"/>
</dbReference>
<feature type="binding site" description="in other chain" evidence="8">
    <location>
        <position position="312"/>
    </location>
    <ligand>
        <name>K(+)</name>
        <dbReference type="ChEBI" id="CHEBI:29103"/>
        <note>ligand shared between two tetrameric partners</note>
    </ligand>
</feature>
<feature type="domain" description="CBS" evidence="10">
    <location>
        <begin position="95"/>
        <end position="152"/>
    </location>
</feature>
<keyword evidence="3 6" id="KW-0521">NADP</keyword>
<dbReference type="SUPFAM" id="SSF54631">
    <property type="entry name" value="CBS-domain pair"/>
    <property type="match status" value="1"/>
</dbReference>
<dbReference type="InterPro" id="IPR001093">
    <property type="entry name" value="IMP_DH_GMPRt"/>
</dbReference>
<dbReference type="HAMAP" id="MF_02250">
    <property type="entry name" value="GMPR_GuaB1"/>
    <property type="match status" value="1"/>
</dbReference>
<evidence type="ECO:0000256" key="2">
    <source>
        <dbReference type="ARBA" id="ARBA00022737"/>
    </source>
</evidence>
<dbReference type="PANTHER" id="PTHR43170:SF5">
    <property type="entry name" value="GMP REDUCTASE"/>
    <property type="match status" value="1"/>
</dbReference>
<dbReference type="Proteomes" id="UP000293852">
    <property type="component" value="Unassembled WGS sequence"/>
</dbReference>
<dbReference type="EC" id="1.7.1.7" evidence="6"/>
<keyword evidence="4 6" id="KW-0560">Oxidoreductase</keyword>
<protein>
    <recommendedName>
        <fullName evidence="6">GMP reductase</fullName>
        <ecNumber evidence="6">1.7.1.7</ecNumber>
    </recommendedName>
    <alternativeName>
        <fullName evidence="6">Guanosine 5'-monophosphate reductase</fullName>
        <shortName evidence="6">GMPR</shortName>
    </alternativeName>
</protein>
<evidence type="ECO:0000256" key="3">
    <source>
        <dbReference type="ARBA" id="ARBA00022857"/>
    </source>
</evidence>
<dbReference type="RefSeq" id="WP_130413502.1">
    <property type="nucleotide sequence ID" value="NZ_SGWX01000001.1"/>
</dbReference>
<sequence length="489" mass="50255">MRFLDGQQPTTDLTYGDVFLVPSRSDVASRFDVDLSTDDGTGTTIPIVVANMTAVAGRRMAETVARRGGLAIIPQDIPVDVVADVVAGVKSKDPVVETPVTVGAHDTVSTVLTLLGKRAHGAAVVVEDGRPVGVVTEAECLGTDRFTQAGRVMSSDVARFDADELAALGLEAAFERLHAAKTDLAVVVRPDSAGPQAGALVGVLTRKGAVRSTVYSPALDAAGRLRVGAAVGINGDVAAKAKELLAAGVDVLVVDTAHGHQTRMLQALDAVRTVAPDVPVVAGNVVTAAGVRDLVAAGADILKVGVGPGAMCTTRMMTAVGRPQFSAVLECAAAARELGTQVWADGGVRHPRDVALALAAGASQVMVGSWFAGTYESPGDLHDDGAGRFYKDSFGMASARAVAARTAGEGTAFARARKGLFEEGISSGKMYLDPVRAGVEDLLDEITSGLRSALTYAGARTLAQFAERAVVGIQSAAGYQEGMPVPTSW</sequence>
<evidence type="ECO:0000256" key="8">
    <source>
        <dbReference type="PIRSR" id="PIRSR000130-4"/>
    </source>
</evidence>
<evidence type="ECO:0000256" key="1">
    <source>
        <dbReference type="ARBA" id="ARBA00022726"/>
    </source>
</evidence>
<dbReference type="SUPFAM" id="SSF51412">
    <property type="entry name" value="Inosine monophosphate dehydrogenase (IMPDH)"/>
    <property type="match status" value="1"/>
</dbReference>
<organism evidence="11 12">
    <name type="scientific">Xylanimonas ulmi</name>
    <dbReference type="NCBI Taxonomy" id="228973"/>
    <lineage>
        <taxon>Bacteria</taxon>
        <taxon>Bacillati</taxon>
        <taxon>Actinomycetota</taxon>
        <taxon>Actinomycetes</taxon>
        <taxon>Micrococcales</taxon>
        <taxon>Promicromonosporaceae</taxon>
        <taxon>Xylanimonas</taxon>
    </lineage>
</organism>
<keyword evidence="5 9" id="KW-0129">CBS domain</keyword>
<evidence type="ECO:0000259" key="10">
    <source>
        <dbReference type="PROSITE" id="PS51371"/>
    </source>
</evidence>
<keyword evidence="1 6" id="KW-0660">Purine salvage</keyword>
<dbReference type="OrthoDB" id="9805398at2"/>
<keyword evidence="2" id="KW-0677">Repeat</keyword>
<keyword evidence="7" id="KW-0520">NAD</keyword>
<evidence type="ECO:0000313" key="11">
    <source>
        <dbReference type="EMBL" id="RZS61078.1"/>
    </source>
</evidence>
<dbReference type="GO" id="GO:0003920">
    <property type="term" value="F:GMP reductase activity"/>
    <property type="evidence" value="ECO:0007669"/>
    <property type="project" value="UniProtKB-UniRule"/>
</dbReference>
<feature type="binding site" evidence="6">
    <location>
        <begin position="305"/>
        <end position="307"/>
    </location>
    <ligand>
        <name>NADP(+)</name>
        <dbReference type="ChEBI" id="CHEBI:58349"/>
    </ligand>
</feature>
<gene>
    <name evidence="6" type="primary">guaB1</name>
    <name evidence="11" type="ORF">EV386_1366</name>
</gene>
<dbReference type="InterPro" id="IPR005990">
    <property type="entry name" value="IMP_DH"/>
</dbReference>
<comment type="cofactor">
    <cofactor evidence="6">
        <name>a monovalent cation</name>
        <dbReference type="ChEBI" id="CHEBI:60242"/>
    </cofactor>
</comment>
<keyword evidence="8" id="KW-0630">Potassium</keyword>
<keyword evidence="12" id="KW-1185">Reference proteome</keyword>
<feature type="binding site" evidence="7">
    <location>
        <begin position="255"/>
        <end position="257"/>
    </location>
    <ligand>
        <name>NAD(+)</name>
        <dbReference type="ChEBI" id="CHEBI:57540"/>
    </ligand>
</feature>
<accession>A0A4Q7M3K9</accession>
<feature type="binding site" description="in other chain" evidence="8">
    <location>
        <position position="309"/>
    </location>
    <ligand>
        <name>K(+)</name>
        <dbReference type="ChEBI" id="CHEBI:29103"/>
        <note>ligand shared between two tetrameric partners</note>
    </ligand>
</feature>
<evidence type="ECO:0000256" key="5">
    <source>
        <dbReference type="ARBA" id="ARBA00023122"/>
    </source>
</evidence>
<comment type="catalytic activity">
    <reaction evidence="6">
        <text>IMP + NH4(+) + NADP(+) = GMP + NADPH + 2 H(+)</text>
        <dbReference type="Rhea" id="RHEA:17185"/>
        <dbReference type="ChEBI" id="CHEBI:15378"/>
        <dbReference type="ChEBI" id="CHEBI:28938"/>
        <dbReference type="ChEBI" id="CHEBI:57783"/>
        <dbReference type="ChEBI" id="CHEBI:58053"/>
        <dbReference type="ChEBI" id="CHEBI:58115"/>
        <dbReference type="ChEBI" id="CHEBI:58349"/>
        <dbReference type="EC" id="1.7.1.7"/>
    </reaction>
</comment>
<reference evidence="11 12" key="1">
    <citation type="submission" date="2019-02" db="EMBL/GenBank/DDBJ databases">
        <title>Sequencing the genomes of 1000 actinobacteria strains.</title>
        <authorList>
            <person name="Klenk H.-P."/>
        </authorList>
    </citation>
    <scope>NUCLEOTIDE SEQUENCE [LARGE SCALE GENOMIC DNA]</scope>
    <source>
        <strain evidence="11 12">DSM 16932</strain>
    </source>
</reference>
<evidence type="ECO:0000313" key="12">
    <source>
        <dbReference type="Proteomes" id="UP000293852"/>
    </source>
</evidence>
<dbReference type="Pfam" id="PF00478">
    <property type="entry name" value="IMPDH"/>
    <property type="match status" value="1"/>
</dbReference>
<feature type="binding site" description="in other chain" evidence="8">
    <location>
        <position position="307"/>
    </location>
    <ligand>
        <name>K(+)</name>
        <dbReference type="ChEBI" id="CHEBI:29103"/>
        <note>ligand shared between two tetrameric partners</note>
    </ligand>
</feature>
<dbReference type="PIRSF" id="PIRSF000130">
    <property type="entry name" value="IMPDH"/>
    <property type="match status" value="1"/>
</dbReference>
<evidence type="ECO:0000256" key="4">
    <source>
        <dbReference type="ARBA" id="ARBA00023002"/>
    </source>
</evidence>
<dbReference type="FunFam" id="3.20.20.70:FF:000424">
    <property type="entry name" value="Inosine-5'-monophosphate dehydrogenase 2"/>
    <property type="match status" value="1"/>
</dbReference>
<feature type="binding site" evidence="7">
    <location>
        <begin position="305"/>
        <end position="307"/>
    </location>
    <ligand>
        <name>NAD(+)</name>
        <dbReference type="ChEBI" id="CHEBI:57540"/>
    </ligand>
</feature>
<dbReference type="AlphaFoldDB" id="A0A4Q7M3K9"/>
<evidence type="ECO:0000256" key="7">
    <source>
        <dbReference type="PIRSR" id="PIRSR000130-3"/>
    </source>
</evidence>
<dbReference type="NCBIfam" id="TIGR01303">
    <property type="entry name" value="IMP_DH_rel_1"/>
    <property type="match status" value="1"/>
</dbReference>
<dbReference type="GO" id="GO:0032264">
    <property type="term" value="P:IMP salvage"/>
    <property type="evidence" value="ECO:0007669"/>
    <property type="project" value="UniProtKB-UniRule"/>
</dbReference>
<dbReference type="InterPro" id="IPR050139">
    <property type="entry name" value="GMP_reductase"/>
</dbReference>
<dbReference type="EMBL" id="SGWX01000001">
    <property type="protein sequence ID" value="RZS61078.1"/>
    <property type="molecule type" value="Genomic_DNA"/>
</dbReference>
<comment type="pathway">
    <text evidence="6">Purine metabolism; IMP biosynthesis via salvage pathway.</text>
</comment>
<dbReference type="GO" id="GO:0003938">
    <property type="term" value="F:IMP dehydrogenase activity"/>
    <property type="evidence" value="ECO:0007669"/>
    <property type="project" value="InterPro"/>
</dbReference>
<dbReference type="InterPro" id="IPR013785">
    <property type="entry name" value="Aldolase_TIM"/>
</dbReference>
<dbReference type="Pfam" id="PF00571">
    <property type="entry name" value="CBS"/>
    <property type="match status" value="1"/>
</dbReference>
<dbReference type="PROSITE" id="PS51371">
    <property type="entry name" value="CBS"/>
    <property type="match status" value="1"/>
</dbReference>
<dbReference type="CDD" id="cd02205">
    <property type="entry name" value="CBS_pair_SF"/>
    <property type="match status" value="1"/>
</dbReference>
<dbReference type="SMART" id="SM01240">
    <property type="entry name" value="IMPDH"/>
    <property type="match status" value="1"/>
</dbReference>
<dbReference type="InterPro" id="IPR046342">
    <property type="entry name" value="CBS_dom_sf"/>
</dbReference>
<dbReference type="Gene3D" id="3.20.20.70">
    <property type="entry name" value="Aldolase class I"/>
    <property type="match status" value="1"/>
</dbReference>
<dbReference type="InterPro" id="IPR005991">
    <property type="entry name" value="GUAB1"/>
</dbReference>
<evidence type="ECO:0000256" key="9">
    <source>
        <dbReference type="PROSITE-ProRule" id="PRU00703"/>
    </source>
</evidence>
<comment type="caution">
    <text evidence="11">The sequence shown here is derived from an EMBL/GenBank/DDBJ whole genome shotgun (WGS) entry which is preliminary data.</text>
</comment>
<dbReference type="InterPro" id="IPR000644">
    <property type="entry name" value="CBS_dom"/>
</dbReference>
<dbReference type="PANTHER" id="PTHR43170">
    <property type="entry name" value="GMP REDUCTASE"/>
    <property type="match status" value="1"/>
</dbReference>
<proteinExistence type="inferred from homology"/>
<dbReference type="CDD" id="cd00381">
    <property type="entry name" value="IMPDH"/>
    <property type="match status" value="1"/>
</dbReference>
<dbReference type="GO" id="GO:0006166">
    <property type="term" value="P:purine ribonucleoside salvage"/>
    <property type="evidence" value="ECO:0007669"/>
    <property type="project" value="UniProtKB-KW"/>
</dbReference>